<dbReference type="PANTHER" id="PTHR43056:SF10">
    <property type="entry name" value="COCE_NOND FAMILY, PUTATIVE (AFU_ORTHOLOGUE AFUA_7G00600)-RELATED"/>
    <property type="match status" value="1"/>
</dbReference>
<evidence type="ECO:0000259" key="3">
    <source>
        <dbReference type="SMART" id="SM00939"/>
    </source>
</evidence>
<dbReference type="InterPro" id="IPR005674">
    <property type="entry name" value="CocE/Ser_esterase"/>
</dbReference>
<dbReference type="NCBIfam" id="TIGR00976">
    <property type="entry name" value="CocE_NonD"/>
    <property type="match status" value="1"/>
</dbReference>
<dbReference type="EMBL" id="BAABAL010000008">
    <property type="protein sequence ID" value="GAA4005955.1"/>
    <property type="molecule type" value="Genomic_DNA"/>
</dbReference>
<dbReference type="GO" id="GO:0016787">
    <property type="term" value="F:hydrolase activity"/>
    <property type="evidence" value="ECO:0007669"/>
    <property type="project" value="UniProtKB-KW"/>
</dbReference>
<evidence type="ECO:0000256" key="2">
    <source>
        <dbReference type="SAM" id="MobiDB-lite"/>
    </source>
</evidence>
<dbReference type="InterPro" id="IPR029058">
    <property type="entry name" value="AB_hydrolase_fold"/>
</dbReference>
<dbReference type="Gene3D" id="3.40.50.1820">
    <property type="entry name" value="alpha/beta hydrolase"/>
    <property type="match status" value="1"/>
</dbReference>
<reference evidence="5" key="1">
    <citation type="journal article" date="2019" name="Int. J. Syst. Evol. Microbiol.">
        <title>The Global Catalogue of Microorganisms (GCM) 10K type strain sequencing project: providing services to taxonomists for standard genome sequencing and annotation.</title>
        <authorList>
            <consortium name="The Broad Institute Genomics Platform"/>
            <consortium name="The Broad Institute Genome Sequencing Center for Infectious Disease"/>
            <person name="Wu L."/>
            <person name="Ma J."/>
        </authorList>
    </citation>
    <scope>NUCLEOTIDE SEQUENCE [LARGE SCALE GENOMIC DNA]</scope>
    <source>
        <strain evidence="5">JCM 17342</strain>
    </source>
</reference>
<dbReference type="SUPFAM" id="SSF49785">
    <property type="entry name" value="Galactose-binding domain-like"/>
    <property type="match status" value="1"/>
</dbReference>
<protein>
    <submittedName>
        <fullName evidence="4">CocE/NonD family hydrolase</fullName>
    </submittedName>
</protein>
<dbReference type="Proteomes" id="UP001501747">
    <property type="component" value="Unassembled WGS sequence"/>
</dbReference>
<feature type="region of interest" description="Disordered" evidence="2">
    <location>
        <begin position="395"/>
        <end position="422"/>
    </location>
</feature>
<dbReference type="InterPro" id="IPR000383">
    <property type="entry name" value="Xaa-Pro-like_dom"/>
</dbReference>
<dbReference type="PANTHER" id="PTHR43056">
    <property type="entry name" value="PEPTIDASE S9 PROLYL OLIGOPEPTIDASE"/>
    <property type="match status" value="1"/>
</dbReference>
<feature type="domain" description="Xaa-Pro dipeptidyl-peptidase C-terminal" evidence="3">
    <location>
        <begin position="331"/>
        <end position="558"/>
    </location>
</feature>
<dbReference type="InterPro" id="IPR050585">
    <property type="entry name" value="Xaa-Pro_dipeptidyl-ppase/CocE"/>
</dbReference>
<organism evidence="4 5">
    <name type="scientific">Allokutzneria multivorans</name>
    <dbReference type="NCBI Taxonomy" id="1142134"/>
    <lineage>
        <taxon>Bacteria</taxon>
        <taxon>Bacillati</taxon>
        <taxon>Actinomycetota</taxon>
        <taxon>Actinomycetes</taxon>
        <taxon>Pseudonocardiales</taxon>
        <taxon>Pseudonocardiaceae</taxon>
        <taxon>Allokutzneria</taxon>
    </lineage>
</organism>
<dbReference type="SMART" id="SM00939">
    <property type="entry name" value="PepX_C"/>
    <property type="match status" value="1"/>
</dbReference>
<sequence>MGLGTSGAPFPTKGNPKRLIAQWSNTERNRTVHGMNLVSHLAQRLLRLPSPITREVEITRDIPITMPDGGVLLADHWRPSGGTSPTLLVRTPYGRKGFGAVFARVCAERGFQVVITSVRGTFGSTGDFRAMRHERGDGLATIEWITAQPWFDGTLALAGTSYLGYTQWAVAADAPPQVKSMVPHVTSSRLALTFLPRGGFGLDTSLRWSAMTARQERRFKGYREKTVREAMNSLPMGEADVRVLGEQWPFYQDCVHHDNEDSFWKDWDHSTSVGKVTVPTSLVAGWEDIFLADQIADFVALREQGRDARLIVGPWQHGSITGFGVAARETVEWSGAHCRGEEPPRRARVRLFVVGAQEWRHYDTWPPEGYAARDWHLHGDGALSTAAPAAAEPSRYRYDPADPTPSVGGPMLTRRGAGRKDNRALEARSDVLTFTTEPLAEDLEIIGEVGARIWLRSSRPDTDVFVRLCDVSPRGRSVNVCDGYVNVRPDGVTRVEVALSPIAYRFPRGHRLRVQVSSGAHPRFARNTGSGEHHAVARELFAADQEVFHDPEHPSVITLPCPAGG</sequence>
<evidence type="ECO:0000313" key="5">
    <source>
        <dbReference type="Proteomes" id="UP001501747"/>
    </source>
</evidence>
<dbReference type="Gene3D" id="1.10.3020.10">
    <property type="entry name" value="alpha-amino acid ester hydrolase ( Helical cap domain)"/>
    <property type="match status" value="1"/>
</dbReference>
<dbReference type="InterPro" id="IPR013736">
    <property type="entry name" value="Xaa-Pro_dipept_C"/>
</dbReference>
<dbReference type="Gene3D" id="2.60.120.260">
    <property type="entry name" value="Galactose-binding domain-like"/>
    <property type="match status" value="1"/>
</dbReference>
<gene>
    <name evidence="4" type="ORF">GCM10022247_29590</name>
</gene>
<keyword evidence="1 4" id="KW-0378">Hydrolase</keyword>
<comment type="caution">
    <text evidence="4">The sequence shown here is derived from an EMBL/GenBank/DDBJ whole genome shotgun (WGS) entry which is preliminary data.</text>
</comment>
<dbReference type="InterPro" id="IPR008979">
    <property type="entry name" value="Galactose-bd-like_sf"/>
</dbReference>
<dbReference type="Pfam" id="PF08530">
    <property type="entry name" value="PepX_C"/>
    <property type="match status" value="1"/>
</dbReference>
<keyword evidence="5" id="KW-1185">Reference proteome</keyword>
<proteinExistence type="predicted"/>
<dbReference type="Pfam" id="PF02129">
    <property type="entry name" value="Peptidase_S15"/>
    <property type="match status" value="1"/>
</dbReference>
<accession>A0ABP7S3H3</accession>
<evidence type="ECO:0000313" key="4">
    <source>
        <dbReference type="EMBL" id="GAA4005955.1"/>
    </source>
</evidence>
<dbReference type="SUPFAM" id="SSF53474">
    <property type="entry name" value="alpha/beta-Hydrolases"/>
    <property type="match status" value="1"/>
</dbReference>
<evidence type="ECO:0000256" key="1">
    <source>
        <dbReference type="ARBA" id="ARBA00022801"/>
    </source>
</evidence>
<name>A0ABP7S3H3_9PSEU</name>